<dbReference type="InterPro" id="IPR000073">
    <property type="entry name" value="AB_hydrolase_1"/>
</dbReference>
<feature type="chain" id="PRO_5046123912" evidence="2">
    <location>
        <begin position="22"/>
        <end position="281"/>
    </location>
</feature>
<dbReference type="InterPro" id="IPR050266">
    <property type="entry name" value="AB_hydrolase_sf"/>
</dbReference>
<keyword evidence="2" id="KW-0732">Signal</keyword>
<dbReference type="Proteomes" id="UP001595793">
    <property type="component" value="Unassembled WGS sequence"/>
</dbReference>
<proteinExistence type="predicted"/>
<dbReference type="InterPro" id="IPR029058">
    <property type="entry name" value="AB_hydrolase_fold"/>
</dbReference>
<feature type="signal peptide" evidence="2">
    <location>
        <begin position="1"/>
        <end position="21"/>
    </location>
</feature>
<dbReference type="Pfam" id="PF12697">
    <property type="entry name" value="Abhydrolase_6"/>
    <property type="match status" value="1"/>
</dbReference>
<gene>
    <name evidence="4" type="ORF">ACFOS1_08565</name>
</gene>
<keyword evidence="5" id="KW-1185">Reference proteome</keyword>
<evidence type="ECO:0000313" key="4">
    <source>
        <dbReference type="EMBL" id="MFC4027454.1"/>
    </source>
</evidence>
<organism evidence="4 5">
    <name type="scientific">Zunongwangia endophytica</name>
    <dbReference type="NCBI Taxonomy" id="1808945"/>
    <lineage>
        <taxon>Bacteria</taxon>
        <taxon>Pseudomonadati</taxon>
        <taxon>Bacteroidota</taxon>
        <taxon>Flavobacteriia</taxon>
        <taxon>Flavobacteriales</taxon>
        <taxon>Flavobacteriaceae</taxon>
        <taxon>Zunongwangia</taxon>
    </lineage>
</organism>
<keyword evidence="1 4" id="KW-0378">Hydrolase</keyword>
<dbReference type="Gene3D" id="3.40.50.1820">
    <property type="entry name" value="alpha/beta hydrolase"/>
    <property type="match status" value="1"/>
</dbReference>
<evidence type="ECO:0000256" key="1">
    <source>
        <dbReference type="ARBA" id="ARBA00022801"/>
    </source>
</evidence>
<dbReference type="SUPFAM" id="SSF53474">
    <property type="entry name" value="alpha/beta-Hydrolases"/>
    <property type="match status" value="1"/>
</dbReference>
<evidence type="ECO:0000256" key="2">
    <source>
        <dbReference type="SAM" id="SignalP"/>
    </source>
</evidence>
<feature type="domain" description="AB hydrolase-1" evidence="3">
    <location>
        <begin position="36"/>
        <end position="269"/>
    </location>
</feature>
<sequence length="281" mass="32067">MKNFILFLSFCSLLFTNHTFSQSSFEVTKYGSGEPILLLPGFTSTSEVYKTLIEDLSKNHEIHAFTFAGFGDVAPIPTPWLKTIKEDIETYVIKNKLKNPVIIGHSMGGTLGLWLTSENANFKKLILIDALPAMGALMLPNYNSDAIAYENPYNELLLKMDTSEFKNMAIQMAIGMSTNPEDQELITKDFMKADRKTYVYGYTDLLKLDLRQKLSNIDIPVYILAADLPYGKETAEKNYKNQYENLKSYELIFAKNSKHFIMYDQPEWLKDEINIALSIDE</sequence>
<dbReference type="RefSeq" id="WP_290234120.1">
    <property type="nucleotide sequence ID" value="NZ_JAUFPZ010000002.1"/>
</dbReference>
<accession>A0ABV8H5P3</accession>
<protein>
    <submittedName>
        <fullName evidence="4">Alpha/beta fold hydrolase</fullName>
    </submittedName>
</protein>
<evidence type="ECO:0000313" key="5">
    <source>
        <dbReference type="Proteomes" id="UP001595793"/>
    </source>
</evidence>
<dbReference type="PANTHER" id="PTHR43798:SF31">
    <property type="entry name" value="AB HYDROLASE SUPERFAMILY PROTEIN YCLE"/>
    <property type="match status" value="1"/>
</dbReference>
<name>A0ABV8H5P3_9FLAO</name>
<reference evidence="5" key="1">
    <citation type="journal article" date="2019" name="Int. J. Syst. Evol. Microbiol.">
        <title>The Global Catalogue of Microorganisms (GCM) 10K type strain sequencing project: providing services to taxonomists for standard genome sequencing and annotation.</title>
        <authorList>
            <consortium name="The Broad Institute Genomics Platform"/>
            <consortium name="The Broad Institute Genome Sequencing Center for Infectious Disease"/>
            <person name="Wu L."/>
            <person name="Ma J."/>
        </authorList>
    </citation>
    <scope>NUCLEOTIDE SEQUENCE [LARGE SCALE GENOMIC DNA]</scope>
    <source>
        <strain evidence="5">CECT 9128</strain>
    </source>
</reference>
<evidence type="ECO:0000259" key="3">
    <source>
        <dbReference type="Pfam" id="PF12697"/>
    </source>
</evidence>
<dbReference type="EMBL" id="JBHSAS010000006">
    <property type="protein sequence ID" value="MFC4027454.1"/>
    <property type="molecule type" value="Genomic_DNA"/>
</dbReference>
<comment type="caution">
    <text evidence="4">The sequence shown here is derived from an EMBL/GenBank/DDBJ whole genome shotgun (WGS) entry which is preliminary data.</text>
</comment>
<dbReference type="PANTHER" id="PTHR43798">
    <property type="entry name" value="MONOACYLGLYCEROL LIPASE"/>
    <property type="match status" value="1"/>
</dbReference>
<dbReference type="GO" id="GO:0016787">
    <property type="term" value="F:hydrolase activity"/>
    <property type="evidence" value="ECO:0007669"/>
    <property type="project" value="UniProtKB-KW"/>
</dbReference>